<evidence type="ECO:0000256" key="2">
    <source>
        <dbReference type="ARBA" id="ARBA00022679"/>
    </source>
</evidence>
<sequence length="374" mass="41712">MCDDIPQHIAHLTSVHSRYDTRIFRKLCNSLADAGYAVSLVVADGKGDERCSNGVRIVDAGRSTGRLRRMIEATRRVGARARELNADLYHLHDPELMPLGLALKRRGKRVVFDFHEDVPKQLLSKPYLNPWMLHVISAIFARYEKRAAGKLDAVIGATPIITEKFRGKAKRLANINNFPRLGELESTLPSGEKANEVAYVGGISETRGILPLVRSLERTKSDVRLNLAGKFESSSFEQVLKSSEGWQSVNELGFLDREGVRDLLSRSILGVVTLLPTPAYLDALPVKMFEYMSAGIPVIASDFPLWREIIVGHDCGLCVDPEDPDAIAAAIDALVSDRERAEQMGRNGRRAVHEIFNWSIEERKLLQLYTDILA</sequence>
<dbReference type="EMBL" id="LT598653">
    <property type="protein sequence ID" value="SBV32777.1"/>
    <property type="molecule type" value="Genomic_DNA"/>
</dbReference>
<gene>
    <name evidence="5" type="primary">wbpH</name>
    <name evidence="5" type="ORF">SPPYR_1657</name>
</gene>
<dbReference type="CDD" id="cd03794">
    <property type="entry name" value="GT4_WbuB-like"/>
    <property type="match status" value="1"/>
</dbReference>
<dbReference type="AlphaFoldDB" id="A0A1Y5PZ38"/>
<dbReference type="Pfam" id="PF00534">
    <property type="entry name" value="Glycos_transf_1"/>
    <property type="match status" value="1"/>
</dbReference>
<dbReference type="InterPro" id="IPR001296">
    <property type="entry name" value="Glyco_trans_1"/>
</dbReference>
<dbReference type="GO" id="GO:0016757">
    <property type="term" value="F:glycosyltransferase activity"/>
    <property type="evidence" value="ECO:0007669"/>
    <property type="project" value="UniProtKB-KW"/>
</dbReference>
<name>A0A1Y5PZ38_9SPHN</name>
<evidence type="ECO:0000259" key="4">
    <source>
        <dbReference type="Pfam" id="PF13439"/>
    </source>
</evidence>
<keyword evidence="1" id="KW-0328">Glycosyltransferase</keyword>
<dbReference type="Gene3D" id="3.40.50.2000">
    <property type="entry name" value="Glycogen Phosphorylase B"/>
    <property type="match status" value="2"/>
</dbReference>
<feature type="domain" description="Glycosyl transferase family 1" evidence="3">
    <location>
        <begin position="189"/>
        <end position="350"/>
    </location>
</feature>
<proteinExistence type="predicted"/>
<evidence type="ECO:0000313" key="5">
    <source>
        <dbReference type="EMBL" id="SBV32777.1"/>
    </source>
</evidence>
<accession>A0A1Y5PZ38</accession>
<evidence type="ECO:0000259" key="3">
    <source>
        <dbReference type="Pfam" id="PF00534"/>
    </source>
</evidence>
<protein>
    <submittedName>
        <fullName evidence="5">Glycosyltransferase WbpH</fullName>
    </submittedName>
</protein>
<feature type="domain" description="Glycosyltransferase subfamily 4-like N-terminal" evidence="4">
    <location>
        <begin position="24"/>
        <end position="163"/>
    </location>
</feature>
<dbReference type="KEGG" id="sphu:SPPYR_1657"/>
<dbReference type="PANTHER" id="PTHR12526:SF629">
    <property type="entry name" value="TEICHURONIC ACID BIOSYNTHESIS GLYCOSYLTRANSFERASE TUAH-RELATED"/>
    <property type="match status" value="1"/>
</dbReference>
<reference evidence="5" key="1">
    <citation type="submission" date="2016-03" db="EMBL/GenBank/DDBJ databases">
        <authorList>
            <person name="Ploux O."/>
        </authorList>
    </citation>
    <scope>NUCLEOTIDE SEQUENCE</scope>
    <source>
        <strain evidence="5">UC10</strain>
    </source>
</reference>
<evidence type="ECO:0000256" key="1">
    <source>
        <dbReference type="ARBA" id="ARBA00022676"/>
    </source>
</evidence>
<dbReference type="SUPFAM" id="SSF53756">
    <property type="entry name" value="UDP-Glycosyltransferase/glycogen phosphorylase"/>
    <property type="match status" value="1"/>
</dbReference>
<dbReference type="Pfam" id="PF13439">
    <property type="entry name" value="Glyco_transf_4"/>
    <property type="match status" value="1"/>
</dbReference>
<organism evidence="5">
    <name type="scientific">uncultured Sphingopyxis sp</name>
    <dbReference type="NCBI Taxonomy" id="310581"/>
    <lineage>
        <taxon>Bacteria</taxon>
        <taxon>Pseudomonadati</taxon>
        <taxon>Pseudomonadota</taxon>
        <taxon>Alphaproteobacteria</taxon>
        <taxon>Sphingomonadales</taxon>
        <taxon>Sphingomonadaceae</taxon>
        <taxon>Sphingopyxis</taxon>
        <taxon>environmental samples</taxon>
    </lineage>
</organism>
<dbReference type="InterPro" id="IPR028098">
    <property type="entry name" value="Glyco_trans_4-like_N"/>
</dbReference>
<dbReference type="PANTHER" id="PTHR12526">
    <property type="entry name" value="GLYCOSYLTRANSFERASE"/>
    <property type="match status" value="1"/>
</dbReference>
<keyword evidence="2 5" id="KW-0808">Transferase</keyword>